<accession>A0A1F6V0Y5</accession>
<evidence type="ECO:0000313" key="1">
    <source>
        <dbReference type="EMBL" id="OGI63084.1"/>
    </source>
</evidence>
<dbReference type="Proteomes" id="UP000179076">
    <property type="component" value="Unassembled WGS sequence"/>
</dbReference>
<proteinExistence type="predicted"/>
<name>A0A1F6V0Y5_9PROT</name>
<reference evidence="1 2" key="1">
    <citation type="journal article" date="2016" name="Nat. Commun.">
        <title>Thousands of microbial genomes shed light on interconnected biogeochemical processes in an aquifer system.</title>
        <authorList>
            <person name="Anantharaman K."/>
            <person name="Brown C.T."/>
            <person name="Hug L.A."/>
            <person name="Sharon I."/>
            <person name="Castelle C.J."/>
            <person name="Probst A.J."/>
            <person name="Thomas B.C."/>
            <person name="Singh A."/>
            <person name="Wilkins M.J."/>
            <person name="Karaoz U."/>
            <person name="Brodie E.L."/>
            <person name="Williams K.H."/>
            <person name="Hubbard S.S."/>
            <person name="Banfield J.F."/>
        </authorList>
    </citation>
    <scope>NUCLEOTIDE SEQUENCE [LARGE SCALE GENOMIC DNA]</scope>
</reference>
<comment type="caution">
    <text evidence="1">The sequence shown here is derived from an EMBL/GenBank/DDBJ whole genome shotgun (WGS) entry which is preliminary data.</text>
</comment>
<evidence type="ECO:0000313" key="2">
    <source>
        <dbReference type="Proteomes" id="UP000179076"/>
    </source>
</evidence>
<sequence length="67" mass="7344">MRVSTAILCGTSVFLATALSGCSDSDKVTLYKPGVYKGAVDPLIEKQRSPVQQEKLLARFNQIQTDR</sequence>
<protein>
    <submittedName>
        <fullName evidence="1">Uncharacterized protein</fullName>
    </submittedName>
</protein>
<dbReference type="AlphaFoldDB" id="A0A1F6V0Y5"/>
<organism evidence="1 2">
    <name type="scientific">Candidatus Muproteobacteria bacterium RBG_16_60_9</name>
    <dbReference type="NCBI Taxonomy" id="1817755"/>
    <lineage>
        <taxon>Bacteria</taxon>
        <taxon>Pseudomonadati</taxon>
        <taxon>Pseudomonadota</taxon>
        <taxon>Candidatus Muproteobacteria</taxon>
    </lineage>
</organism>
<dbReference type="PROSITE" id="PS51257">
    <property type="entry name" value="PROKAR_LIPOPROTEIN"/>
    <property type="match status" value="1"/>
</dbReference>
<dbReference type="EMBL" id="MFSP01000162">
    <property type="protein sequence ID" value="OGI63084.1"/>
    <property type="molecule type" value="Genomic_DNA"/>
</dbReference>
<gene>
    <name evidence="1" type="ORF">A2W18_11260</name>
</gene>